<name>A0A1X1UKE6_9MYCO</name>
<comment type="subcellular location">
    <subcellularLocation>
        <location evidence="1">Membrane</location>
        <topology evidence="1">Multi-pass membrane protein</topology>
    </subcellularLocation>
</comment>
<dbReference type="InterPro" id="IPR032808">
    <property type="entry name" value="DoxX"/>
</dbReference>
<evidence type="ECO:0000313" key="6">
    <source>
        <dbReference type="EMBL" id="ORV57306.1"/>
    </source>
</evidence>
<reference evidence="6 7" key="1">
    <citation type="submission" date="2016-01" db="EMBL/GenBank/DDBJ databases">
        <title>The new phylogeny of the genus Mycobacterium.</title>
        <authorList>
            <person name="Tarcisio F."/>
            <person name="Conor M."/>
            <person name="Antonella G."/>
            <person name="Elisabetta G."/>
            <person name="Giulia F.S."/>
            <person name="Sara T."/>
            <person name="Anna F."/>
            <person name="Clotilde B."/>
            <person name="Roberto B."/>
            <person name="Veronica D.S."/>
            <person name="Fabio R."/>
            <person name="Monica P."/>
            <person name="Olivier J."/>
            <person name="Enrico T."/>
            <person name="Nicola S."/>
        </authorList>
    </citation>
    <scope>NUCLEOTIDE SEQUENCE [LARGE SCALE GENOMIC DNA]</scope>
    <source>
        <strain evidence="6 7">DSM 45731</strain>
    </source>
</reference>
<sequence length="115" mass="11615">MMTAEVIVTALLAALIAFSSLIKLVGARQSLAIRDHLGVKPMQWRAIGLLELAGVAGVLIGLVWWPIGVAAAVGLALLLLGAIGFHIRASDSATDTAPAVIGLGLAVATAILQAG</sequence>
<keyword evidence="7" id="KW-1185">Reference proteome</keyword>
<protein>
    <submittedName>
        <fullName evidence="6">DoxX family protein</fullName>
    </submittedName>
</protein>
<dbReference type="EMBL" id="LQOW01000031">
    <property type="protein sequence ID" value="ORV57306.1"/>
    <property type="molecule type" value="Genomic_DNA"/>
</dbReference>
<dbReference type="GO" id="GO:0016020">
    <property type="term" value="C:membrane"/>
    <property type="evidence" value="ECO:0007669"/>
    <property type="project" value="UniProtKB-SubCell"/>
</dbReference>
<keyword evidence="2 5" id="KW-0812">Transmembrane</keyword>
<comment type="caution">
    <text evidence="6">The sequence shown here is derived from an EMBL/GenBank/DDBJ whole genome shotgun (WGS) entry which is preliminary data.</text>
</comment>
<feature type="transmembrane region" description="Helical" evidence="5">
    <location>
        <begin position="46"/>
        <end position="65"/>
    </location>
</feature>
<dbReference type="AlphaFoldDB" id="A0A1X1UKE6"/>
<organism evidence="6 7">
    <name type="scientific">Mycobacterium fragae</name>
    <dbReference type="NCBI Taxonomy" id="1260918"/>
    <lineage>
        <taxon>Bacteria</taxon>
        <taxon>Bacillati</taxon>
        <taxon>Actinomycetota</taxon>
        <taxon>Actinomycetes</taxon>
        <taxon>Mycobacteriales</taxon>
        <taxon>Mycobacteriaceae</taxon>
        <taxon>Mycobacterium</taxon>
    </lineage>
</organism>
<gene>
    <name evidence="6" type="ORF">AWC06_03010</name>
</gene>
<keyword evidence="4 5" id="KW-0472">Membrane</keyword>
<evidence type="ECO:0000256" key="2">
    <source>
        <dbReference type="ARBA" id="ARBA00022692"/>
    </source>
</evidence>
<dbReference type="STRING" id="1260918.AWC06_03010"/>
<evidence type="ECO:0000256" key="5">
    <source>
        <dbReference type="SAM" id="Phobius"/>
    </source>
</evidence>
<feature type="transmembrane region" description="Helical" evidence="5">
    <location>
        <begin position="6"/>
        <end position="25"/>
    </location>
</feature>
<accession>A0A1X1UKE6</accession>
<evidence type="ECO:0000313" key="7">
    <source>
        <dbReference type="Proteomes" id="UP000194000"/>
    </source>
</evidence>
<proteinExistence type="predicted"/>
<dbReference type="Pfam" id="PF13564">
    <property type="entry name" value="DoxX_2"/>
    <property type="match status" value="1"/>
</dbReference>
<keyword evidence="3 5" id="KW-1133">Transmembrane helix</keyword>
<evidence type="ECO:0000256" key="4">
    <source>
        <dbReference type="ARBA" id="ARBA00023136"/>
    </source>
</evidence>
<evidence type="ECO:0000256" key="1">
    <source>
        <dbReference type="ARBA" id="ARBA00004141"/>
    </source>
</evidence>
<feature type="transmembrane region" description="Helical" evidence="5">
    <location>
        <begin position="71"/>
        <end position="89"/>
    </location>
</feature>
<feature type="transmembrane region" description="Helical" evidence="5">
    <location>
        <begin position="96"/>
        <end position="114"/>
    </location>
</feature>
<evidence type="ECO:0000256" key="3">
    <source>
        <dbReference type="ARBA" id="ARBA00022989"/>
    </source>
</evidence>
<dbReference type="Proteomes" id="UP000194000">
    <property type="component" value="Unassembled WGS sequence"/>
</dbReference>